<feature type="compositionally biased region" description="Basic and acidic residues" evidence="1">
    <location>
        <begin position="68"/>
        <end position="81"/>
    </location>
</feature>
<protein>
    <submittedName>
        <fullName evidence="2">Uncharacterized protein</fullName>
    </submittedName>
</protein>
<dbReference type="AlphaFoldDB" id="E2BT60"/>
<sequence length="92" mass="10853">MGSIGVMGSTNRPATTDMKIDWLVRTVKKMKDKVACKKEIKAMIREIVKNELEEIKLELEEVKKTYKEESERQQVMDERVTRTQLGRRRKKV</sequence>
<dbReference type="InParanoid" id="E2BT60"/>
<evidence type="ECO:0000313" key="2">
    <source>
        <dbReference type="EMBL" id="EFN81119.1"/>
    </source>
</evidence>
<keyword evidence="3" id="KW-1185">Reference proteome</keyword>
<organism evidence="3">
    <name type="scientific">Harpegnathos saltator</name>
    <name type="common">Jerdon's jumping ant</name>
    <dbReference type="NCBI Taxonomy" id="610380"/>
    <lineage>
        <taxon>Eukaryota</taxon>
        <taxon>Metazoa</taxon>
        <taxon>Ecdysozoa</taxon>
        <taxon>Arthropoda</taxon>
        <taxon>Hexapoda</taxon>
        <taxon>Insecta</taxon>
        <taxon>Pterygota</taxon>
        <taxon>Neoptera</taxon>
        <taxon>Endopterygota</taxon>
        <taxon>Hymenoptera</taxon>
        <taxon>Apocrita</taxon>
        <taxon>Aculeata</taxon>
        <taxon>Formicoidea</taxon>
        <taxon>Formicidae</taxon>
        <taxon>Ponerinae</taxon>
        <taxon>Ponerini</taxon>
        <taxon>Harpegnathos</taxon>
    </lineage>
</organism>
<dbReference type="Proteomes" id="UP000008237">
    <property type="component" value="Unassembled WGS sequence"/>
</dbReference>
<feature type="region of interest" description="Disordered" evidence="1">
    <location>
        <begin position="68"/>
        <end position="92"/>
    </location>
</feature>
<name>E2BT60_HARSA</name>
<evidence type="ECO:0000256" key="1">
    <source>
        <dbReference type="SAM" id="MobiDB-lite"/>
    </source>
</evidence>
<dbReference type="EMBL" id="GL450375">
    <property type="protein sequence ID" value="EFN81119.1"/>
    <property type="molecule type" value="Genomic_DNA"/>
</dbReference>
<gene>
    <name evidence="2" type="ORF">EAI_10634</name>
</gene>
<evidence type="ECO:0000313" key="3">
    <source>
        <dbReference type="Proteomes" id="UP000008237"/>
    </source>
</evidence>
<proteinExistence type="predicted"/>
<reference evidence="2 3" key="1">
    <citation type="journal article" date="2010" name="Science">
        <title>Genomic comparison of the ants Camponotus floridanus and Harpegnathos saltator.</title>
        <authorList>
            <person name="Bonasio R."/>
            <person name="Zhang G."/>
            <person name="Ye C."/>
            <person name="Mutti N.S."/>
            <person name="Fang X."/>
            <person name="Qin N."/>
            <person name="Donahue G."/>
            <person name="Yang P."/>
            <person name="Li Q."/>
            <person name="Li C."/>
            <person name="Zhang P."/>
            <person name="Huang Z."/>
            <person name="Berger S.L."/>
            <person name="Reinberg D."/>
            <person name="Wang J."/>
            <person name="Liebig J."/>
        </authorList>
    </citation>
    <scope>NUCLEOTIDE SEQUENCE [LARGE SCALE GENOMIC DNA]</scope>
    <source>
        <strain evidence="2 3">R22 G/1</strain>
    </source>
</reference>
<accession>E2BT60</accession>